<dbReference type="AlphaFoldDB" id="A0A1G9CS94"/>
<sequence length="433" mass="51046">MYSIVIDNKIAKNTIYINAQSLKKNNIKCDKIILHFGLLEKELIISVNNHIEPLTIIIPQKLTEEIYIPNLPYESYFQENHLVLGPVIGYLIASNYRMQDSTTLCFGNYDKIKGLIFIFQEKAINKRSKTIQGYYYNERTKTFVKGVFPYPRAVYVRKYIKRGTFEHLRKHMGDKIFNYPYNIDKLSMWQMLSKDTELIDHLPKTITYTDIEKLFETLKLYNEVYLKPFNKSRGRGILYLKKFKNWYILKDEFSRRLTIKTKIDLEKILQKKLNKNTIYLIQEAIPFQDGNNKVDFRVYIQKDHTKEWKYSGMETKIANKGSIISNSRNREKVIPGERALKEIFHLDVNKVDLIINEIAQLCTKALEIIENNNYHIGDAAIDLIIDKDLKIWLLEVQLNYARLKKAKRTEDEALILPAILPTPFEYAKALTEF</sequence>
<reference evidence="1 2" key="1">
    <citation type="submission" date="2016-10" db="EMBL/GenBank/DDBJ databases">
        <authorList>
            <person name="de Groot N.N."/>
        </authorList>
    </citation>
    <scope>NUCLEOTIDE SEQUENCE [LARGE SCALE GENOMIC DNA]</scope>
    <source>
        <strain evidence="1 2">DSM 18346</strain>
    </source>
</reference>
<dbReference type="Proteomes" id="UP000198718">
    <property type="component" value="Unassembled WGS sequence"/>
</dbReference>
<dbReference type="STRING" id="393762.SAMN05660472_01542"/>
<gene>
    <name evidence="1" type="ORF">SAMN05660472_01542</name>
</gene>
<keyword evidence="2" id="KW-1185">Reference proteome</keyword>
<dbReference type="RefSeq" id="WP_090552978.1">
    <property type="nucleotide sequence ID" value="NZ_FNFP01000002.1"/>
</dbReference>
<name>A0A1G9CS94_9FIRM</name>
<organism evidence="1 2">
    <name type="scientific">Natronincola ferrireducens</name>
    <dbReference type="NCBI Taxonomy" id="393762"/>
    <lineage>
        <taxon>Bacteria</taxon>
        <taxon>Bacillati</taxon>
        <taxon>Bacillota</taxon>
        <taxon>Clostridia</taxon>
        <taxon>Peptostreptococcales</taxon>
        <taxon>Natronincolaceae</taxon>
        <taxon>Natronincola</taxon>
    </lineage>
</organism>
<dbReference type="EMBL" id="FNFP01000002">
    <property type="protein sequence ID" value="SDK54498.1"/>
    <property type="molecule type" value="Genomic_DNA"/>
</dbReference>
<dbReference type="Pfam" id="PF14398">
    <property type="entry name" value="ATPgrasp_YheCD"/>
    <property type="match status" value="1"/>
</dbReference>
<evidence type="ECO:0000313" key="1">
    <source>
        <dbReference type="EMBL" id="SDK54498.1"/>
    </source>
</evidence>
<dbReference type="InterPro" id="IPR026838">
    <property type="entry name" value="YheC/D"/>
</dbReference>
<dbReference type="OrthoDB" id="1809801at2"/>
<dbReference type="SUPFAM" id="SSF56059">
    <property type="entry name" value="Glutathione synthetase ATP-binding domain-like"/>
    <property type="match status" value="1"/>
</dbReference>
<accession>A0A1G9CS94</accession>
<proteinExistence type="predicted"/>
<protein>
    <submittedName>
        <fullName evidence="1">YheC/D like ATP-grasp</fullName>
    </submittedName>
</protein>
<evidence type="ECO:0000313" key="2">
    <source>
        <dbReference type="Proteomes" id="UP000198718"/>
    </source>
</evidence>
<dbReference type="Gene3D" id="3.30.470.20">
    <property type="entry name" value="ATP-grasp fold, B domain"/>
    <property type="match status" value="1"/>
</dbReference>